<keyword evidence="1" id="KW-1133">Transmembrane helix</keyword>
<proteinExistence type="predicted"/>
<dbReference type="Proteomes" id="UP001162836">
    <property type="component" value="Unassembled WGS sequence"/>
</dbReference>
<keyword evidence="1" id="KW-0472">Membrane</keyword>
<dbReference type="EMBL" id="JAJODE010000073">
    <property type="protein sequence ID" value="MCD4840339.1"/>
    <property type="molecule type" value="Genomic_DNA"/>
</dbReference>
<feature type="transmembrane region" description="Helical" evidence="1">
    <location>
        <begin position="30"/>
        <end position="47"/>
    </location>
</feature>
<reference evidence="2 3" key="1">
    <citation type="journal article" date="2023" name="Antonie Van Leeuwenhoek">
        <title>Unveiling the genomic potential of a novel thermostable glycoside hydrolases producing Neobacillus sedimentimangrovi UE25.</title>
        <authorList>
            <person name="Ejaz U."/>
            <person name="Saleem F."/>
            <person name="Rashid R."/>
            <person name="Hasan K.A."/>
            <person name="Syed M.N."/>
            <person name="Sohail M."/>
        </authorList>
    </citation>
    <scope>NUCLEOTIDE SEQUENCE [LARGE SCALE GENOMIC DNA]</scope>
    <source>
        <strain evidence="2 3">UE25</strain>
    </source>
</reference>
<protein>
    <recommendedName>
        <fullName evidence="4">DUF3953 domain-containing protein</fullName>
    </recommendedName>
</protein>
<evidence type="ECO:0000313" key="2">
    <source>
        <dbReference type="EMBL" id="MCD4840339.1"/>
    </source>
</evidence>
<keyword evidence="3" id="KW-1185">Reference proteome</keyword>
<evidence type="ECO:0000256" key="1">
    <source>
        <dbReference type="SAM" id="Phobius"/>
    </source>
</evidence>
<name>A0ABS8QM11_9BACI</name>
<comment type="caution">
    <text evidence="2">The sequence shown here is derived from an EMBL/GenBank/DDBJ whole genome shotgun (WGS) entry which is preliminary data.</text>
</comment>
<accession>A0ABS8QM11</accession>
<evidence type="ECO:0000313" key="3">
    <source>
        <dbReference type="Proteomes" id="UP001162836"/>
    </source>
</evidence>
<gene>
    <name evidence="2" type="ORF">LRS37_16150</name>
</gene>
<feature type="transmembrane region" description="Helical" evidence="1">
    <location>
        <begin position="5"/>
        <end position="24"/>
    </location>
</feature>
<evidence type="ECO:0008006" key="4">
    <source>
        <dbReference type="Google" id="ProtNLM"/>
    </source>
</evidence>
<keyword evidence="1" id="KW-0812">Transmembrane</keyword>
<feature type="transmembrane region" description="Helical" evidence="1">
    <location>
        <begin position="59"/>
        <end position="78"/>
    </location>
</feature>
<dbReference type="RefSeq" id="WP_038538935.1">
    <property type="nucleotide sequence ID" value="NZ_JAAFZF010000017.1"/>
</dbReference>
<sequence length="81" mass="8866">MKNLFIGLFVAIIIGYLYFSLLTVPVSSGVLLGLIIFLVSMIMLVILKSELFKCIARIMSFAGAFLSVGIFTLILLAMSNM</sequence>
<organism evidence="2 3">
    <name type="scientific">Neobacillus sedimentimangrovi</name>
    <dbReference type="NCBI Taxonomy" id="2699460"/>
    <lineage>
        <taxon>Bacteria</taxon>
        <taxon>Bacillati</taxon>
        <taxon>Bacillota</taxon>
        <taxon>Bacilli</taxon>
        <taxon>Bacillales</taxon>
        <taxon>Bacillaceae</taxon>
        <taxon>Neobacillus</taxon>
    </lineage>
</organism>